<proteinExistence type="predicted"/>
<name>Q5ZCM4_ORYSJ</name>
<evidence type="ECO:0000256" key="1">
    <source>
        <dbReference type="SAM" id="SignalP"/>
    </source>
</evidence>
<feature type="chain" id="PRO_5004265143" evidence="1">
    <location>
        <begin position="41"/>
        <end position="157"/>
    </location>
</feature>
<feature type="signal peptide" evidence="1">
    <location>
        <begin position="1"/>
        <end position="40"/>
    </location>
</feature>
<reference evidence="2" key="1">
    <citation type="journal article" date="2002" name="Nature">
        <title>The genome sequence and structure of rice chromosome 1.</title>
        <authorList>
            <person name="Sasaki T."/>
            <person name="Matsumoto T."/>
            <person name="Yamamoto K."/>
            <person name="Sakata K."/>
            <person name="Baba T."/>
            <person name="Katayose Y."/>
            <person name="Wu J."/>
            <person name="Niimura Y."/>
            <person name="Cheng Z."/>
            <person name="Nagamura Y."/>
            <person name="Antonio B.A."/>
            <person name="Kanamori H."/>
            <person name="Hosokawa S."/>
            <person name="Masukawa M."/>
            <person name="Arikawa K."/>
            <person name="Chiden Y."/>
            <person name="Hayashi M."/>
            <person name="Okamoto M."/>
            <person name="Ando T."/>
            <person name="Aoki H."/>
            <person name="Arita K."/>
            <person name="Hamada M."/>
            <person name="Harada C."/>
            <person name="Hijishita S."/>
            <person name="Honda M."/>
            <person name="Ichikawa Y."/>
            <person name="Idonuma A."/>
            <person name="Iijima M."/>
            <person name="Ikeda M."/>
            <person name="Ikeno M."/>
            <person name="Itoh S."/>
            <person name="Itoh T."/>
            <person name="Itoh Y."/>
            <person name="Itoh Y."/>
            <person name="Iwabuchi A."/>
            <person name="Kamiya K."/>
            <person name="Karasawa W."/>
            <person name="Katagiri S."/>
            <person name="Kikuta A."/>
            <person name="Kobayashi N."/>
            <person name="Kono I."/>
            <person name="Machita K."/>
            <person name="Maehara T."/>
            <person name="Mizuno H."/>
            <person name="Mizubayashi T."/>
            <person name="Mukai Y."/>
            <person name="Nagasaki H."/>
            <person name="Nakashima M."/>
            <person name="Nakama Y."/>
            <person name="Nakamichi Y."/>
            <person name="Nakamura M."/>
            <person name="Namiki N."/>
            <person name="Negishi M."/>
            <person name="Ohta I."/>
            <person name="Ono N."/>
            <person name="Saji S."/>
            <person name="Sakai K."/>
            <person name="Shibata M."/>
            <person name="Shimokawa T."/>
            <person name="Shomura A."/>
            <person name="Song J."/>
            <person name="Takazaki Y."/>
            <person name="Terasawa K."/>
            <person name="Tsuji K."/>
            <person name="Waki K."/>
            <person name="Yamagata H."/>
            <person name="Yamane H."/>
            <person name="Yoshiki S."/>
            <person name="Yoshihara R."/>
            <person name="Yukawa K."/>
            <person name="Zhong H."/>
            <person name="Iwama H."/>
            <person name="Endo T."/>
            <person name="Ito H."/>
            <person name="Hahn J.H."/>
            <person name="Kim H.I."/>
            <person name="Eun M.Y."/>
            <person name="Yano M."/>
            <person name="Jiang J."/>
            <person name="Gojobori T."/>
        </authorList>
    </citation>
    <scope>NUCLEOTIDE SEQUENCE [LARGE SCALE GENOMIC DNA]</scope>
</reference>
<dbReference type="Proteomes" id="UP000817658">
    <property type="component" value="Chromosome 1"/>
</dbReference>
<dbReference type="AlphaFoldDB" id="Q5ZCM4"/>
<accession>Q5ZCM4</accession>
<protein>
    <submittedName>
        <fullName evidence="2">Uncharacterized protein</fullName>
    </submittedName>
</protein>
<sequence>MKPMYIPHVTMPRRHPLSFPSFPFLFFLFLLSSSTRQGRSAGAAGVPAAGRGGARLRGGLARRAAVGDAEHDDDSGPPLACSCPGGWKSSACALSVEAVGLRRRPEAGEDGGGLPQRPPLLSHRISSLRVATPLSRLFLPLRISSCFFHGSIQLSRV</sequence>
<evidence type="ECO:0000313" key="2">
    <source>
        <dbReference type="EMBL" id="BAD52814.1"/>
    </source>
</evidence>
<organism evidence="2">
    <name type="scientific">Oryza sativa subsp. japonica</name>
    <name type="common">Rice</name>
    <dbReference type="NCBI Taxonomy" id="39947"/>
    <lineage>
        <taxon>Eukaryota</taxon>
        <taxon>Viridiplantae</taxon>
        <taxon>Streptophyta</taxon>
        <taxon>Embryophyta</taxon>
        <taxon>Tracheophyta</taxon>
        <taxon>Spermatophyta</taxon>
        <taxon>Magnoliopsida</taxon>
        <taxon>Liliopsida</taxon>
        <taxon>Poales</taxon>
        <taxon>Poaceae</taxon>
        <taxon>BOP clade</taxon>
        <taxon>Oryzoideae</taxon>
        <taxon>Oryzeae</taxon>
        <taxon>Oryzinae</taxon>
        <taxon>Oryza</taxon>
        <taxon>Oryza sativa</taxon>
    </lineage>
</organism>
<keyword evidence="1" id="KW-0732">Signal</keyword>
<gene>
    <name evidence="2" type="primary">OSJNBa0083M16.44</name>
</gene>
<dbReference type="EMBL" id="AP003214">
    <property type="protein sequence ID" value="BAD52814.1"/>
    <property type="molecule type" value="Genomic_DNA"/>
</dbReference>